<dbReference type="Pfam" id="PF00005">
    <property type="entry name" value="ABC_tran"/>
    <property type="match status" value="1"/>
</dbReference>
<dbReference type="InterPro" id="IPR027417">
    <property type="entry name" value="P-loop_NTPase"/>
</dbReference>
<name>A0A424YE75_9FIRM</name>
<dbReference type="InterPro" id="IPR017871">
    <property type="entry name" value="ABC_transporter-like_CS"/>
</dbReference>
<feature type="domain" description="ABC transporter" evidence="5">
    <location>
        <begin position="6"/>
        <end position="235"/>
    </location>
</feature>
<dbReference type="EMBL" id="QZAA01000144">
    <property type="protein sequence ID" value="RQD75768.1"/>
    <property type="molecule type" value="Genomic_DNA"/>
</dbReference>
<dbReference type="PROSITE" id="PS50893">
    <property type="entry name" value="ABC_TRANSPORTER_2"/>
    <property type="match status" value="1"/>
</dbReference>
<dbReference type="GO" id="GO:0005524">
    <property type="term" value="F:ATP binding"/>
    <property type="evidence" value="ECO:0007669"/>
    <property type="project" value="UniProtKB-KW"/>
</dbReference>
<dbReference type="InterPro" id="IPR003593">
    <property type="entry name" value="AAA+_ATPase"/>
</dbReference>
<gene>
    <name evidence="6" type="ORF">D5R97_05540</name>
</gene>
<comment type="similarity">
    <text evidence="1">Belongs to the ABC transporter superfamily.</text>
</comment>
<keyword evidence="3" id="KW-0547">Nucleotide-binding</keyword>
<protein>
    <submittedName>
        <fullName evidence="6">ABC transporter ATP-binding protein</fullName>
    </submittedName>
</protein>
<dbReference type="GO" id="GO:0098796">
    <property type="term" value="C:membrane protein complex"/>
    <property type="evidence" value="ECO:0007669"/>
    <property type="project" value="UniProtKB-ARBA"/>
</dbReference>
<dbReference type="PROSITE" id="PS00211">
    <property type="entry name" value="ABC_TRANSPORTER_1"/>
    <property type="match status" value="1"/>
</dbReference>
<dbReference type="AlphaFoldDB" id="A0A424YE75"/>
<dbReference type="SMART" id="SM00382">
    <property type="entry name" value="AAA"/>
    <property type="match status" value="1"/>
</dbReference>
<dbReference type="PANTHER" id="PTHR42798:SF2">
    <property type="entry name" value="ABC TRANSPORTER ATP-BINDING PROTEIN MG467-RELATED"/>
    <property type="match status" value="1"/>
</dbReference>
<sequence>MKEKMLEARGVTKNYQMGEVTVRALRGVDFTLYDGELVVALGPSGSGKSTLLHIIGGMDQASGGELYFGDKSLHDASERDLTYFRRHEVGFIFQFFNLMPSLTAQENISLSVQIAKDPLDIDELLEAVGLKDRRDHFPSQLSGGEQQRVAIARGLAKNPRMLLCDEPTGSLDLSSGIQVLKLLRDFCDNYNKTVVIITHNTAIKEMADRVVYLKDGMIDKIEENESPVPPEKVSW</sequence>
<comment type="caution">
    <text evidence="6">The sequence shown here is derived from an EMBL/GenBank/DDBJ whole genome shotgun (WGS) entry which is preliminary data.</text>
</comment>
<keyword evidence="2" id="KW-0813">Transport</keyword>
<dbReference type="Proteomes" id="UP000285138">
    <property type="component" value="Unassembled WGS sequence"/>
</dbReference>
<evidence type="ECO:0000313" key="6">
    <source>
        <dbReference type="EMBL" id="RQD75768.1"/>
    </source>
</evidence>
<dbReference type="FunFam" id="3.40.50.300:FF:000032">
    <property type="entry name" value="Export ABC transporter ATP-binding protein"/>
    <property type="match status" value="1"/>
</dbReference>
<evidence type="ECO:0000259" key="5">
    <source>
        <dbReference type="PROSITE" id="PS50893"/>
    </source>
</evidence>
<evidence type="ECO:0000313" key="7">
    <source>
        <dbReference type="Proteomes" id="UP000285138"/>
    </source>
</evidence>
<dbReference type="InterPro" id="IPR003439">
    <property type="entry name" value="ABC_transporter-like_ATP-bd"/>
</dbReference>
<dbReference type="GO" id="GO:0022857">
    <property type="term" value="F:transmembrane transporter activity"/>
    <property type="evidence" value="ECO:0007669"/>
    <property type="project" value="UniProtKB-ARBA"/>
</dbReference>
<evidence type="ECO:0000256" key="3">
    <source>
        <dbReference type="ARBA" id="ARBA00022741"/>
    </source>
</evidence>
<reference evidence="6 7" key="1">
    <citation type="submission" date="2018-08" db="EMBL/GenBank/DDBJ databases">
        <title>The metabolism and importance of syntrophic acetate oxidation coupled to methane or sulfide production in haloalkaline environments.</title>
        <authorList>
            <person name="Timmers P.H.A."/>
            <person name="Vavourakis C.D."/>
            <person name="Sorokin D.Y."/>
            <person name="Sinninghe Damste J.S."/>
            <person name="Muyzer G."/>
            <person name="Stams A.J.M."/>
            <person name="Plugge C.M."/>
        </authorList>
    </citation>
    <scope>NUCLEOTIDE SEQUENCE [LARGE SCALE GENOMIC DNA]</scope>
    <source>
        <strain evidence="6">MSAO_Bac1</strain>
    </source>
</reference>
<dbReference type="GO" id="GO:0016887">
    <property type="term" value="F:ATP hydrolysis activity"/>
    <property type="evidence" value="ECO:0007669"/>
    <property type="project" value="InterPro"/>
</dbReference>
<dbReference type="PANTHER" id="PTHR42798">
    <property type="entry name" value="LIPOPROTEIN-RELEASING SYSTEM ATP-BINDING PROTEIN LOLD"/>
    <property type="match status" value="1"/>
</dbReference>
<dbReference type="CDD" id="cd03255">
    <property type="entry name" value="ABC_MJ0796_LolCDE_FtsE"/>
    <property type="match status" value="1"/>
</dbReference>
<dbReference type="Gene3D" id="3.40.50.300">
    <property type="entry name" value="P-loop containing nucleotide triphosphate hydrolases"/>
    <property type="match status" value="1"/>
</dbReference>
<organism evidence="6 7">
    <name type="scientific">Candidatus Syntrophonatronum acetioxidans</name>
    <dbReference type="NCBI Taxonomy" id="1795816"/>
    <lineage>
        <taxon>Bacteria</taxon>
        <taxon>Bacillati</taxon>
        <taxon>Bacillota</taxon>
        <taxon>Clostridia</taxon>
        <taxon>Eubacteriales</taxon>
        <taxon>Syntrophomonadaceae</taxon>
        <taxon>Candidatus Syntrophonatronum</taxon>
    </lineage>
</organism>
<dbReference type="SUPFAM" id="SSF52540">
    <property type="entry name" value="P-loop containing nucleoside triphosphate hydrolases"/>
    <property type="match status" value="1"/>
</dbReference>
<dbReference type="InterPro" id="IPR017911">
    <property type="entry name" value="MacB-like_ATP-bd"/>
</dbReference>
<evidence type="ECO:0000256" key="2">
    <source>
        <dbReference type="ARBA" id="ARBA00022448"/>
    </source>
</evidence>
<evidence type="ECO:0000256" key="4">
    <source>
        <dbReference type="ARBA" id="ARBA00022840"/>
    </source>
</evidence>
<keyword evidence="4 6" id="KW-0067">ATP-binding</keyword>
<proteinExistence type="inferred from homology"/>
<accession>A0A424YE75</accession>
<evidence type="ECO:0000256" key="1">
    <source>
        <dbReference type="ARBA" id="ARBA00005417"/>
    </source>
</evidence>